<proteinExistence type="predicted"/>
<reference evidence="2 3" key="1">
    <citation type="submission" date="2019-09" db="EMBL/GenBank/DDBJ databases">
        <authorList>
            <person name="Depoorter E."/>
        </authorList>
    </citation>
    <scope>NUCLEOTIDE SEQUENCE [LARGE SCALE GENOMIC DNA]</scope>
    <source>
        <strain evidence="2">LMG 13014</strain>
    </source>
</reference>
<evidence type="ECO:0000256" key="1">
    <source>
        <dbReference type="SAM" id="Coils"/>
    </source>
</evidence>
<name>A0A6P2SH77_9BURK</name>
<sequence>MPGELHQQLVTLGARWMKRQGFGVVAAELVTNGTNEQADVIGFRSTCAAVIEAKASRADFLADRKKPHRSAGGLGVYRFYLCPPGVIELEDLPNGWGLLYADGQRIKEVRRPTGNLWPAYGVSVGDWGDFQHQPDERAERGVLYSIARRRSLTRSDERYEKRLQDTEREARRLARDNDALAERIRLLELELLLAKSNGHGSAEEMTTAIRRRVA</sequence>
<keyword evidence="1" id="KW-0175">Coiled coil</keyword>
<protein>
    <recommendedName>
        <fullName evidence="4">Adenylosuccinate synthase</fullName>
    </recommendedName>
</protein>
<accession>A0A6P2SH77</accession>
<gene>
    <name evidence="2" type="ORF">BLA13014_07606</name>
</gene>
<dbReference type="EMBL" id="CABVQC010000088">
    <property type="protein sequence ID" value="VWC49557.1"/>
    <property type="molecule type" value="Genomic_DNA"/>
</dbReference>
<dbReference type="Proteomes" id="UP000494261">
    <property type="component" value="Unassembled WGS sequence"/>
</dbReference>
<evidence type="ECO:0000313" key="2">
    <source>
        <dbReference type="EMBL" id="VWC49557.1"/>
    </source>
</evidence>
<feature type="coiled-coil region" evidence="1">
    <location>
        <begin position="149"/>
        <end position="197"/>
    </location>
</feature>
<evidence type="ECO:0008006" key="4">
    <source>
        <dbReference type="Google" id="ProtNLM"/>
    </source>
</evidence>
<dbReference type="AlphaFoldDB" id="A0A6P2SH77"/>
<organism evidence="2 3">
    <name type="scientific">Burkholderia aenigmatica</name>
    <dbReference type="NCBI Taxonomy" id="2015348"/>
    <lineage>
        <taxon>Bacteria</taxon>
        <taxon>Pseudomonadati</taxon>
        <taxon>Pseudomonadota</taxon>
        <taxon>Betaproteobacteria</taxon>
        <taxon>Burkholderiales</taxon>
        <taxon>Burkholderiaceae</taxon>
        <taxon>Burkholderia</taxon>
        <taxon>Burkholderia cepacia complex</taxon>
    </lineage>
</organism>
<evidence type="ECO:0000313" key="3">
    <source>
        <dbReference type="Proteomes" id="UP000494261"/>
    </source>
</evidence>